<proteinExistence type="inferred from homology"/>
<dbReference type="Gene3D" id="3.10.310.10">
    <property type="entry name" value="Diaminopimelate Epimerase, Chain A, domain 1"/>
    <property type="match status" value="2"/>
</dbReference>
<protein>
    <submittedName>
        <fullName evidence="2">Phenazine biosynthesis protein PhzF</fullName>
    </submittedName>
</protein>
<dbReference type="NCBIfam" id="TIGR00654">
    <property type="entry name" value="PhzF_family"/>
    <property type="match status" value="1"/>
</dbReference>
<comment type="caution">
    <text evidence="2">The sequence shown here is derived from an EMBL/GenBank/DDBJ whole genome shotgun (WGS) entry which is preliminary data.</text>
</comment>
<gene>
    <name evidence="2" type="ORF">GCM10010862_18690</name>
</gene>
<dbReference type="Pfam" id="PF02567">
    <property type="entry name" value="PhzC-PhzF"/>
    <property type="match status" value="1"/>
</dbReference>
<organism evidence="2 3">
    <name type="scientific">Devosia nitrariae</name>
    <dbReference type="NCBI Taxonomy" id="2071872"/>
    <lineage>
        <taxon>Bacteria</taxon>
        <taxon>Pseudomonadati</taxon>
        <taxon>Pseudomonadota</taxon>
        <taxon>Alphaproteobacteria</taxon>
        <taxon>Hyphomicrobiales</taxon>
        <taxon>Devosiaceae</taxon>
        <taxon>Devosia</taxon>
    </lineage>
</organism>
<dbReference type="PIRSF" id="PIRSF016184">
    <property type="entry name" value="PhzC_PhzF"/>
    <property type="match status" value="1"/>
</dbReference>
<dbReference type="EMBL" id="BSNS01000008">
    <property type="protein sequence ID" value="GLQ54610.1"/>
    <property type="molecule type" value="Genomic_DNA"/>
</dbReference>
<evidence type="ECO:0000313" key="2">
    <source>
        <dbReference type="EMBL" id="GLQ54610.1"/>
    </source>
</evidence>
<dbReference type="InterPro" id="IPR003719">
    <property type="entry name" value="Phenazine_PhzF-like"/>
</dbReference>
<accession>A0ABQ5W4P5</accession>
<sequence length="297" mass="31960">MKLDYLLLDVFTDKPLAGNQLAVVPNADHLLDDEMQAIAREFNLSETVFLRKAQGERNTAALRIFTPETELPFAGHPTVGAAVVLGLTHNASAVRLEEKVGLVTALVDKRGKHTGEARFSLPRLPERVGKAPESRDIALALGIEVEEIGCGAYLPDVFSAGNVFYLIPVREPGALKRIELNVGRWREIFPLGHNSVYVFTQTPREPGNDLAARMFSPGMGLAEDPGTGSAAAALIGLLAEHCDSTSGQVDYVLRQGHEMGRPCRITLQLRKQDDVLVHGAIGGQAVIIGEGTLDLGA</sequence>
<dbReference type="PANTHER" id="PTHR13774:SF32">
    <property type="entry name" value="ANTISENSE-ENHANCING SEQUENCE 1"/>
    <property type="match status" value="1"/>
</dbReference>
<dbReference type="RefSeq" id="WP_284340060.1">
    <property type="nucleotide sequence ID" value="NZ_BSNS01000008.1"/>
</dbReference>
<dbReference type="SUPFAM" id="SSF54506">
    <property type="entry name" value="Diaminopimelate epimerase-like"/>
    <property type="match status" value="1"/>
</dbReference>
<dbReference type="Proteomes" id="UP001156691">
    <property type="component" value="Unassembled WGS sequence"/>
</dbReference>
<keyword evidence="3" id="KW-1185">Reference proteome</keyword>
<comment type="similarity">
    <text evidence="1">Belongs to the PhzF family.</text>
</comment>
<dbReference type="PANTHER" id="PTHR13774">
    <property type="entry name" value="PHENAZINE BIOSYNTHESIS PROTEIN"/>
    <property type="match status" value="1"/>
</dbReference>
<evidence type="ECO:0000256" key="1">
    <source>
        <dbReference type="ARBA" id="ARBA00008270"/>
    </source>
</evidence>
<reference evidence="3" key="1">
    <citation type="journal article" date="2019" name="Int. J. Syst. Evol. Microbiol.">
        <title>The Global Catalogue of Microorganisms (GCM) 10K type strain sequencing project: providing services to taxonomists for standard genome sequencing and annotation.</title>
        <authorList>
            <consortium name="The Broad Institute Genomics Platform"/>
            <consortium name="The Broad Institute Genome Sequencing Center for Infectious Disease"/>
            <person name="Wu L."/>
            <person name="Ma J."/>
        </authorList>
    </citation>
    <scope>NUCLEOTIDE SEQUENCE [LARGE SCALE GENOMIC DNA]</scope>
    <source>
        <strain evidence="3">NBRC 112416</strain>
    </source>
</reference>
<evidence type="ECO:0000313" key="3">
    <source>
        <dbReference type="Proteomes" id="UP001156691"/>
    </source>
</evidence>
<name>A0ABQ5W4P5_9HYPH</name>